<feature type="active site" evidence="9">
    <location>
        <position position="19"/>
    </location>
</feature>
<dbReference type="NCBIfam" id="TIGR00143">
    <property type="entry name" value="hypF"/>
    <property type="match status" value="1"/>
</dbReference>
<dbReference type="InterPro" id="IPR036046">
    <property type="entry name" value="Acylphosphatase-like_dom_sf"/>
</dbReference>
<evidence type="ECO:0000313" key="13">
    <source>
        <dbReference type="Proteomes" id="UP001304071"/>
    </source>
</evidence>
<dbReference type="InterPro" id="IPR017968">
    <property type="entry name" value="Acylphosphatase_CS"/>
</dbReference>
<dbReference type="Gene3D" id="1.10.357.160">
    <property type="match status" value="1"/>
</dbReference>
<feature type="domain" description="YrdC-like" evidence="11">
    <location>
        <begin position="208"/>
        <end position="402"/>
    </location>
</feature>
<dbReference type="PROSITE" id="PS51160">
    <property type="entry name" value="ACYLPHOSPHATASE_3"/>
    <property type="match status" value="1"/>
</dbReference>
<dbReference type="PANTHER" id="PTHR42959">
    <property type="entry name" value="CARBAMOYLTRANSFERASE"/>
    <property type="match status" value="1"/>
</dbReference>
<comment type="function">
    <text evidence="8">Involved in the maturation of [NiFe] hydrogenases. Along with HypE, it catalyzes the synthesis of the CN ligands of the active site iron of [NiFe]-hydrogenases. HypF functions as a carbamoyl transferase using carbamoylphosphate as a substrate and transferring the carboxamido moiety in an ATP-dependent reaction to the thiolate of the C-terminal cysteine of HypE yielding a protein-S-carboxamide.</text>
</comment>
<dbReference type="Gene3D" id="3.30.420.560">
    <property type="match status" value="1"/>
</dbReference>
<dbReference type="RefSeq" id="WP_261894770.1">
    <property type="nucleotide sequence ID" value="NZ_AP024895.1"/>
</dbReference>
<feature type="active site" evidence="9">
    <location>
        <position position="37"/>
    </location>
</feature>
<evidence type="ECO:0000256" key="4">
    <source>
        <dbReference type="ARBA" id="ARBA00022723"/>
    </source>
</evidence>
<feature type="domain" description="Acylphosphatase-like" evidence="10">
    <location>
        <begin position="4"/>
        <end position="90"/>
    </location>
</feature>
<dbReference type="PIRSF" id="PIRSF006256">
    <property type="entry name" value="CMPcnvr_hdrg_mat"/>
    <property type="match status" value="1"/>
</dbReference>
<comment type="pathway">
    <text evidence="1 8">Protein modification; [NiFe] hydrogenase maturation.</text>
</comment>
<dbReference type="InterPro" id="IPR004421">
    <property type="entry name" value="Carbamoyltransferase_HypF"/>
</dbReference>
<accession>A0ABZ0QDJ2</accession>
<protein>
    <recommendedName>
        <fullName evidence="8">Carbamoyltransferase HypF</fullName>
        <ecNumber evidence="8">6.2.-.-</ecNumber>
    </recommendedName>
</protein>
<comment type="catalytic activity">
    <reaction evidence="7 8">
        <text>C-terminal L-cysteinyl-[HypE protein] + carbamoyl phosphate + ATP + H2O = C-terminal S-carboxamide-L-cysteinyl-[HypE protein] + AMP + phosphate + diphosphate + H(+)</text>
        <dbReference type="Rhea" id="RHEA:55636"/>
        <dbReference type="Rhea" id="RHEA-COMP:14247"/>
        <dbReference type="Rhea" id="RHEA-COMP:14392"/>
        <dbReference type="ChEBI" id="CHEBI:15377"/>
        <dbReference type="ChEBI" id="CHEBI:15378"/>
        <dbReference type="ChEBI" id="CHEBI:30616"/>
        <dbReference type="ChEBI" id="CHEBI:33019"/>
        <dbReference type="ChEBI" id="CHEBI:43474"/>
        <dbReference type="ChEBI" id="CHEBI:58228"/>
        <dbReference type="ChEBI" id="CHEBI:76913"/>
        <dbReference type="ChEBI" id="CHEBI:139126"/>
        <dbReference type="ChEBI" id="CHEBI:456215"/>
    </reaction>
</comment>
<evidence type="ECO:0000256" key="8">
    <source>
        <dbReference type="PIRNR" id="PIRNR006256"/>
    </source>
</evidence>
<dbReference type="Proteomes" id="UP001304071">
    <property type="component" value="Chromosome 1"/>
</dbReference>
<dbReference type="GO" id="GO:0016874">
    <property type="term" value="F:ligase activity"/>
    <property type="evidence" value="ECO:0007669"/>
    <property type="project" value="UniProtKB-KW"/>
</dbReference>
<gene>
    <name evidence="12" type="primary">hypF</name>
    <name evidence="12" type="ORF">R8Z52_04705</name>
</gene>
<dbReference type="PROSITE" id="PS00150">
    <property type="entry name" value="ACYLPHOSPHATASE_1"/>
    <property type="match status" value="1"/>
</dbReference>
<dbReference type="Pfam" id="PF00708">
    <property type="entry name" value="Acylphosphatase"/>
    <property type="match status" value="1"/>
</dbReference>
<sequence>MLSRRLIEISGVVQGVGFRPFVYQLATRHQLLGSVCNDASGVHIDVQGLSERLDLFIAELHRSAPPLSRVDQITVAEQRPHQVDAFTIVHSERENRVSVSVSPDQAMCSDCARELRDPHSRYYRYPFINCTNCGPRFSIIKQLPYDRELTSMAEFELCPDCAKAYHNPFDRRYHAQPVSCDVCGPQVTWHTPAHGQYDQTQTQTQQRDLAITQAAEMIGQGGVIAVKGLGGFHLVCNAQNEVAVQKLRALKHRQRKPLAVMVRDVASAEQLVCGEPLEWQALSSQAAPIVLMKLRDDAQSKCFAVAPSVAPSMRYLGVMLPYTPLHLLLFDELQKWHISSLVMTSANVSGVPLATEMNQVVEQFGGQLDGVLNHNREIVNACDDSVVHLAGGAIRTLRMARGYAPYSKACEGIEHSIMAVGAQQKSSVAFAIPGQWMLSPYLGDIDDIDTQQRFVAMTDYFPSLYQTTPQQWCGDRHPGYFSTQFLHQQAGQIQTLSHHYAHLLAVMAEHSYTNSVLGFAFDGTGWGDDDTVWGGEVLVADIHGYQRLAHLRPFRLIGREQAIFEPARIVFAMLLEQLSVTEIEALALPLFRSWSHDRFINLHQLWLSEKHSPYTSSIGRLFDGVAALIELVITPDFEGESGLVMEQRVELLDHRCPNDPKAVRVRDEIDKKSYLSMNKEFLDHGYPNQDKAVQEALPAPWSLIWNEQKQLDWWPMLACLVRHANSVSVTPQWQNQVSRRLIDELANAIVSLANDYPELPVVLSGGVFQNRQLLNRVTEQLSAQGHLWMTGKVIPVNDGGVAAGQLWYGIHHQQN</sequence>
<dbReference type="PROSITE" id="PS51163">
    <property type="entry name" value="YRDC"/>
    <property type="match status" value="1"/>
</dbReference>
<dbReference type="Pfam" id="PF22521">
    <property type="entry name" value="HypF_C_2"/>
    <property type="match status" value="1"/>
</dbReference>
<keyword evidence="4" id="KW-0479">Metal-binding</keyword>
<evidence type="ECO:0000256" key="6">
    <source>
        <dbReference type="ARBA" id="ARBA00022833"/>
    </source>
</evidence>
<organism evidence="12 13">
    <name type="scientific">Vibrio porteresiae DSM 19223</name>
    <dbReference type="NCBI Taxonomy" id="1123496"/>
    <lineage>
        <taxon>Bacteria</taxon>
        <taxon>Pseudomonadati</taxon>
        <taxon>Pseudomonadota</taxon>
        <taxon>Gammaproteobacteria</taxon>
        <taxon>Vibrionales</taxon>
        <taxon>Vibrionaceae</taxon>
        <taxon>Vibrio</taxon>
    </lineage>
</organism>
<evidence type="ECO:0000313" key="12">
    <source>
        <dbReference type="EMBL" id="WPC74531.1"/>
    </source>
</evidence>
<dbReference type="Pfam" id="PF01300">
    <property type="entry name" value="Sua5_yciO_yrdC"/>
    <property type="match status" value="1"/>
</dbReference>
<evidence type="ECO:0000259" key="11">
    <source>
        <dbReference type="PROSITE" id="PS51163"/>
    </source>
</evidence>
<reference evidence="12 13" key="1">
    <citation type="submission" date="2023-11" db="EMBL/GenBank/DDBJ databases">
        <title>Plant-associative lifestyle of Vibrio porteresiae and its evolutionary dynamics.</title>
        <authorList>
            <person name="Rameshkumar N."/>
            <person name="Kirti K."/>
        </authorList>
    </citation>
    <scope>NUCLEOTIDE SEQUENCE [LARGE SCALE GENOMIC DNA]</scope>
    <source>
        <strain evidence="12 13">MSSRF30</strain>
    </source>
</reference>
<dbReference type="InterPro" id="IPR041440">
    <property type="entry name" value="HypF_C"/>
</dbReference>
<dbReference type="EMBL" id="CP138203">
    <property type="protein sequence ID" value="WPC74531.1"/>
    <property type="molecule type" value="Genomic_DNA"/>
</dbReference>
<dbReference type="Gene3D" id="3.30.420.360">
    <property type="match status" value="1"/>
</dbReference>
<dbReference type="EC" id="6.2.-.-" evidence="8"/>
<evidence type="ECO:0000256" key="5">
    <source>
        <dbReference type="ARBA" id="ARBA00022771"/>
    </source>
</evidence>
<evidence type="ECO:0000256" key="2">
    <source>
        <dbReference type="ARBA" id="ARBA00008097"/>
    </source>
</evidence>
<dbReference type="Pfam" id="PF17788">
    <property type="entry name" value="HypF_C"/>
    <property type="match status" value="1"/>
</dbReference>
<keyword evidence="6" id="KW-0862">Zinc</keyword>
<evidence type="ECO:0000259" key="10">
    <source>
        <dbReference type="PROSITE" id="PS51160"/>
    </source>
</evidence>
<dbReference type="InterPro" id="IPR001792">
    <property type="entry name" value="Acylphosphatase-like_dom"/>
</dbReference>
<evidence type="ECO:0000256" key="9">
    <source>
        <dbReference type="PROSITE-ProRule" id="PRU00520"/>
    </source>
</evidence>
<dbReference type="SUPFAM" id="SSF54975">
    <property type="entry name" value="Acylphosphatase/BLUF domain-like"/>
    <property type="match status" value="1"/>
</dbReference>
<dbReference type="InterPro" id="IPR006070">
    <property type="entry name" value="Sua5-like_dom"/>
</dbReference>
<comment type="similarity">
    <text evidence="2 8">Belongs to the carbamoyltransferase HypF family.</text>
</comment>
<dbReference type="PANTHER" id="PTHR42959:SF1">
    <property type="entry name" value="CARBAMOYLTRANSFERASE HYPF"/>
    <property type="match status" value="1"/>
</dbReference>
<keyword evidence="13" id="KW-1185">Reference proteome</keyword>
<dbReference type="InterPro" id="IPR051060">
    <property type="entry name" value="Carbamoyltrans_HypF-like"/>
</dbReference>
<name>A0ABZ0QDJ2_9VIBR</name>
<comment type="catalytic activity">
    <reaction evidence="9">
        <text>an acyl phosphate + H2O = a carboxylate + phosphate + H(+)</text>
        <dbReference type="Rhea" id="RHEA:14965"/>
        <dbReference type="ChEBI" id="CHEBI:15377"/>
        <dbReference type="ChEBI" id="CHEBI:15378"/>
        <dbReference type="ChEBI" id="CHEBI:29067"/>
        <dbReference type="ChEBI" id="CHEBI:43474"/>
        <dbReference type="ChEBI" id="CHEBI:59918"/>
        <dbReference type="EC" id="3.6.1.7"/>
    </reaction>
</comment>
<dbReference type="InterPro" id="IPR011125">
    <property type="entry name" value="Znf_HypF"/>
</dbReference>
<keyword evidence="3 12" id="KW-0436">Ligase</keyword>
<dbReference type="InterPro" id="IPR055128">
    <property type="entry name" value="HypF_C_2"/>
</dbReference>
<dbReference type="Pfam" id="PF07503">
    <property type="entry name" value="zf-HYPF"/>
    <property type="match status" value="2"/>
</dbReference>
<keyword evidence="9" id="KW-0378">Hydrolase</keyword>
<dbReference type="Gene3D" id="3.30.110.120">
    <property type="match status" value="1"/>
</dbReference>
<proteinExistence type="inferred from homology"/>
<evidence type="ECO:0000256" key="3">
    <source>
        <dbReference type="ARBA" id="ARBA00022598"/>
    </source>
</evidence>
<evidence type="ECO:0000256" key="1">
    <source>
        <dbReference type="ARBA" id="ARBA00004711"/>
    </source>
</evidence>
<keyword evidence="5" id="KW-0863">Zinc-finger</keyword>
<evidence type="ECO:0000256" key="7">
    <source>
        <dbReference type="ARBA" id="ARBA00048220"/>
    </source>
</evidence>
<dbReference type="Gene3D" id="3.90.870.50">
    <property type="match status" value="1"/>
</dbReference>
<dbReference type="SUPFAM" id="SSF55821">
    <property type="entry name" value="YrdC/RibB"/>
    <property type="match status" value="1"/>
</dbReference>
<dbReference type="InterPro" id="IPR017945">
    <property type="entry name" value="DHBP_synth_RibB-like_a/b_dom"/>
</dbReference>